<accession>A0AAV1UFD5</accession>
<sequence>MEDLVAFLEYLRSVKGTHYFVSKMYQYLLDWWRVKTEELIFDLWALLQLKPFDVYESIPIASWDDEIRARQWRDASDVQCPSFIQFLRCVGQVCGELTYDV</sequence>
<comment type="caution">
    <text evidence="1">The sequence shown here is derived from an EMBL/GenBank/DDBJ whole genome shotgun (WGS) entry which is preliminary data.</text>
</comment>
<evidence type="ECO:0000313" key="1">
    <source>
        <dbReference type="EMBL" id="CAK7932392.1"/>
    </source>
</evidence>
<protein>
    <submittedName>
        <fullName evidence="1">Uncharacterized protein</fullName>
    </submittedName>
</protein>
<dbReference type="AlphaFoldDB" id="A0AAV1UFD5"/>
<evidence type="ECO:0000313" key="2">
    <source>
        <dbReference type="Proteomes" id="UP001162060"/>
    </source>
</evidence>
<reference evidence="1" key="1">
    <citation type="submission" date="2024-01" db="EMBL/GenBank/DDBJ databases">
        <authorList>
            <person name="Webb A."/>
        </authorList>
    </citation>
    <scope>NUCLEOTIDE SEQUENCE</scope>
    <source>
        <strain evidence="1">Pm1</strain>
    </source>
</reference>
<dbReference type="Proteomes" id="UP001162060">
    <property type="component" value="Unassembled WGS sequence"/>
</dbReference>
<name>A0AAV1UFD5_9STRA</name>
<organism evidence="1 2">
    <name type="scientific">Peronospora matthiolae</name>
    <dbReference type="NCBI Taxonomy" id="2874970"/>
    <lineage>
        <taxon>Eukaryota</taxon>
        <taxon>Sar</taxon>
        <taxon>Stramenopiles</taxon>
        <taxon>Oomycota</taxon>
        <taxon>Peronosporomycetes</taxon>
        <taxon>Peronosporales</taxon>
        <taxon>Peronosporaceae</taxon>
        <taxon>Peronospora</taxon>
    </lineage>
</organism>
<proteinExistence type="predicted"/>
<dbReference type="EMBL" id="CAKLBY020000189">
    <property type="protein sequence ID" value="CAK7932392.1"/>
    <property type="molecule type" value="Genomic_DNA"/>
</dbReference>
<gene>
    <name evidence="1" type="ORF">PM001_LOCUS17542</name>
</gene>